<comment type="caution">
    <text evidence="8">The sequence shown here is derived from an EMBL/GenBank/DDBJ whole genome shotgun (WGS) entry which is preliminary data.</text>
</comment>
<dbReference type="RefSeq" id="WP_345667005.1">
    <property type="nucleotide sequence ID" value="NZ_BAABKC010000011.1"/>
</dbReference>
<feature type="region of interest" description="Disordered" evidence="6">
    <location>
        <begin position="411"/>
        <end position="434"/>
    </location>
</feature>
<accession>A0ABP9JU90</accession>
<keyword evidence="3 7" id="KW-0812">Transmembrane</keyword>
<feature type="transmembrane region" description="Helical" evidence="7">
    <location>
        <begin position="287"/>
        <end position="307"/>
    </location>
</feature>
<dbReference type="Proteomes" id="UP001500124">
    <property type="component" value="Unassembled WGS sequence"/>
</dbReference>
<feature type="transmembrane region" description="Helical" evidence="7">
    <location>
        <begin position="86"/>
        <end position="106"/>
    </location>
</feature>
<feature type="transmembrane region" description="Helical" evidence="7">
    <location>
        <begin position="175"/>
        <end position="194"/>
    </location>
</feature>
<evidence type="ECO:0000256" key="2">
    <source>
        <dbReference type="ARBA" id="ARBA00022475"/>
    </source>
</evidence>
<name>A0ABP9JU90_9ACTN</name>
<evidence type="ECO:0000256" key="6">
    <source>
        <dbReference type="SAM" id="MobiDB-lite"/>
    </source>
</evidence>
<feature type="transmembrane region" description="Helical" evidence="7">
    <location>
        <begin position="223"/>
        <end position="241"/>
    </location>
</feature>
<sequence length="434" mass="43997">MSPVRFPVRPSWAGRNYTLLTAAAVVSGLGSSGALVAGAFAVLAVGGSATDVGLVAAARTVPLIVFLLIGGALADRLPRHRVMVAANALNCVSQALFAVLVLAGSARVWQMAVLAALGGVGQAFFSPAAEGMVLATVSGSRSGRAFAVFRMGVNGAGILGAGLGGALVAAAGPGWVLAIDAAAFAVAGSLRAFLDVRGMPERRGGASLAADLRDGWREVVGRPWLWSIVLQFSVVNAMVAAAETVYGPLVARERLGGPQPWGLALSAFGVGTVLGGLLMTRWAPRRLLLVGVLAVLPLALPSAALAVPVPTPALAAVMFATGVSVEVFAVTWMSALHQEVPEEKFSRVSSYDWLGSLAMVPLATAAAGPVQNAVGRPAALWGCSALVLLLTLAVLCVPDVRRLTRRPADLPKTEAAGTEGTAGTADPADPIASA</sequence>
<evidence type="ECO:0000256" key="4">
    <source>
        <dbReference type="ARBA" id="ARBA00022989"/>
    </source>
</evidence>
<keyword evidence="9" id="KW-1185">Reference proteome</keyword>
<protein>
    <submittedName>
        <fullName evidence="8">MFS transporter</fullName>
    </submittedName>
</protein>
<reference evidence="9" key="1">
    <citation type="journal article" date="2019" name="Int. J. Syst. Evol. Microbiol.">
        <title>The Global Catalogue of Microorganisms (GCM) 10K type strain sequencing project: providing services to taxonomists for standard genome sequencing and annotation.</title>
        <authorList>
            <consortium name="The Broad Institute Genomics Platform"/>
            <consortium name="The Broad Institute Genome Sequencing Center for Infectious Disease"/>
            <person name="Wu L."/>
            <person name="Ma J."/>
        </authorList>
    </citation>
    <scope>NUCLEOTIDE SEQUENCE [LARGE SCALE GENOMIC DNA]</scope>
    <source>
        <strain evidence="9">JCM 18410</strain>
    </source>
</reference>
<comment type="subcellular location">
    <subcellularLocation>
        <location evidence="1">Cell membrane</location>
        <topology evidence="1">Multi-pass membrane protein</topology>
    </subcellularLocation>
</comment>
<feature type="transmembrane region" description="Helical" evidence="7">
    <location>
        <begin position="313"/>
        <end position="336"/>
    </location>
</feature>
<dbReference type="EMBL" id="BAABKC010000011">
    <property type="protein sequence ID" value="GAA5044832.1"/>
    <property type="molecule type" value="Genomic_DNA"/>
</dbReference>
<dbReference type="PANTHER" id="PTHR23513:SF11">
    <property type="entry name" value="STAPHYLOFERRIN A TRANSPORTER"/>
    <property type="match status" value="1"/>
</dbReference>
<evidence type="ECO:0000256" key="5">
    <source>
        <dbReference type="ARBA" id="ARBA00023136"/>
    </source>
</evidence>
<feature type="compositionally biased region" description="Low complexity" evidence="6">
    <location>
        <begin position="413"/>
        <end position="425"/>
    </location>
</feature>
<dbReference type="PANTHER" id="PTHR23513">
    <property type="entry name" value="INTEGRAL MEMBRANE EFFLUX PROTEIN-RELATED"/>
    <property type="match status" value="1"/>
</dbReference>
<dbReference type="InterPro" id="IPR036259">
    <property type="entry name" value="MFS_trans_sf"/>
</dbReference>
<keyword evidence="4 7" id="KW-1133">Transmembrane helix</keyword>
<feature type="transmembrane region" description="Helical" evidence="7">
    <location>
        <begin position="20"/>
        <end position="46"/>
    </location>
</feature>
<dbReference type="Gene3D" id="1.20.1250.20">
    <property type="entry name" value="MFS general substrate transporter like domains"/>
    <property type="match status" value="1"/>
</dbReference>
<organism evidence="8 9">
    <name type="scientific">Streptomyces similanensis</name>
    <dbReference type="NCBI Taxonomy" id="1274988"/>
    <lineage>
        <taxon>Bacteria</taxon>
        <taxon>Bacillati</taxon>
        <taxon>Actinomycetota</taxon>
        <taxon>Actinomycetes</taxon>
        <taxon>Kitasatosporales</taxon>
        <taxon>Streptomycetaceae</taxon>
        <taxon>Streptomyces</taxon>
    </lineage>
</organism>
<evidence type="ECO:0000256" key="1">
    <source>
        <dbReference type="ARBA" id="ARBA00004651"/>
    </source>
</evidence>
<evidence type="ECO:0000313" key="8">
    <source>
        <dbReference type="EMBL" id="GAA5044832.1"/>
    </source>
</evidence>
<proteinExistence type="predicted"/>
<dbReference type="CDD" id="cd06173">
    <property type="entry name" value="MFS_MefA_like"/>
    <property type="match status" value="1"/>
</dbReference>
<dbReference type="SUPFAM" id="SSF103473">
    <property type="entry name" value="MFS general substrate transporter"/>
    <property type="match status" value="1"/>
</dbReference>
<dbReference type="Pfam" id="PF07690">
    <property type="entry name" value="MFS_1"/>
    <property type="match status" value="1"/>
</dbReference>
<evidence type="ECO:0000256" key="3">
    <source>
        <dbReference type="ARBA" id="ARBA00022692"/>
    </source>
</evidence>
<evidence type="ECO:0000256" key="7">
    <source>
        <dbReference type="SAM" id="Phobius"/>
    </source>
</evidence>
<feature type="transmembrane region" description="Helical" evidence="7">
    <location>
        <begin position="261"/>
        <end position="280"/>
    </location>
</feature>
<keyword evidence="2" id="KW-1003">Cell membrane</keyword>
<keyword evidence="5 7" id="KW-0472">Membrane</keyword>
<evidence type="ECO:0000313" key="9">
    <source>
        <dbReference type="Proteomes" id="UP001500124"/>
    </source>
</evidence>
<feature type="transmembrane region" description="Helical" evidence="7">
    <location>
        <begin position="147"/>
        <end position="169"/>
    </location>
</feature>
<gene>
    <name evidence="8" type="ORF">GCM10023336_07640</name>
</gene>
<feature type="transmembrane region" description="Helical" evidence="7">
    <location>
        <begin position="52"/>
        <end position="74"/>
    </location>
</feature>
<feature type="transmembrane region" description="Helical" evidence="7">
    <location>
        <begin position="348"/>
        <end position="367"/>
    </location>
</feature>
<feature type="transmembrane region" description="Helical" evidence="7">
    <location>
        <begin position="112"/>
        <end position="135"/>
    </location>
</feature>
<feature type="transmembrane region" description="Helical" evidence="7">
    <location>
        <begin position="379"/>
        <end position="397"/>
    </location>
</feature>
<dbReference type="InterPro" id="IPR011701">
    <property type="entry name" value="MFS"/>
</dbReference>